<accession>A0ABW7XIG2</accession>
<gene>
    <name evidence="1" type="ORF">ACH47X_10355</name>
</gene>
<dbReference type="Proteomes" id="UP001611580">
    <property type="component" value="Unassembled WGS sequence"/>
</dbReference>
<evidence type="ECO:0000313" key="2">
    <source>
        <dbReference type="Proteomes" id="UP001611580"/>
    </source>
</evidence>
<evidence type="ECO:0000313" key="1">
    <source>
        <dbReference type="EMBL" id="MFI2487300.1"/>
    </source>
</evidence>
<name>A0ABW7XIG2_9MICO</name>
<keyword evidence="2" id="KW-1185">Reference proteome</keyword>
<reference evidence="1 2" key="1">
    <citation type="submission" date="2024-10" db="EMBL/GenBank/DDBJ databases">
        <title>The Natural Products Discovery Center: Release of the First 8490 Sequenced Strains for Exploring Actinobacteria Biosynthetic Diversity.</title>
        <authorList>
            <person name="Kalkreuter E."/>
            <person name="Kautsar S.A."/>
            <person name="Yang D."/>
            <person name="Bader C.D."/>
            <person name="Teijaro C.N."/>
            <person name="Fluegel L."/>
            <person name="Davis C.M."/>
            <person name="Simpson J.R."/>
            <person name="Lauterbach L."/>
            <person name="Steele A.D."/>
            <person name="Gui C."/>
            <person name="Meng S."/>
            <person name="Li G."/>
            <person name="Viehrig K."/>
            <person name="Ye F."/>
            <person name="Su P."/>
            <person name="Kiefer A.F."/>
            <person name="Nichols A."/>
            <person name="Cepeda A.J."/>
            <person name="Yan W."/>
            <person name="Fan B."/>
            <person name="Jiang Y."/>
            <person name="Adhikari A."/>
            <person name="Zheng C.-J."/>
            <person name="Schuster L."/>
            <person name="Cowan T.M."/>
            <person name="Smanski M.J."/>
            <person name="Chevrette M.G."/>
            <person name="De Carvalho L.P.S."/>
            <person name="Shen B."/>
        </authorList>
    </citation>
    <scope>NUCLEOTIDE SEQUENCE [LARGE SCALE GENOMIC DNA]</scope>
    <source>
        <strain evidence="1 2">NPDC019481</strain>
    </source>
</reference>
<sequence length="202" mass="21320">MNLLELVDLCESRIDGLSRRRQGFEHLDVPEYVEILTEDLRAVSSDWDTAVGHLPGGSPAEVRGRARAVRDAATGLRTMRGVLRGPGASMPGTRSLDALADTFDDYATALESGQARHTSGVARLRVARHGGTRLASVGGTAPPEEVDAVSRAAIGVVDAACAGYAACRDAYQAVLDAEETLRRALARLSDVQLPAAQVGEVT</sequence>
<proteinExistence type="predicted"/>
<protein>
    <submittedName>
        <fullName evidence="1">Uncharacterized protein</fullName>
    </submittedName>
</protein>
<organism evidence="1 2">
    <name type="scientific">Promicromonospora kroppenstedtii</name>
    <dbReference type="NCBI Taxonomy" id="440482"/>
    <lineage>
        <taxon>Bacteria</taxon>
        <taxon>Bacillati</taxon>
        <taxon>Actinomycetota</taxon>
        <taxon>Actinomycetes</taxon>
        <taxon>Micrococcales</taxon>
        <taxon>Promicromonosporaceae</taxon>
        <taxon>Promicromonospora</taxon>
    </lineage>
</organism>
<dbReference type="RefSeq" id="WP_397403882.1">
    <property type="nucleotide sequence ID" value="NZ_JBIRYI010000005.1"/>
</dbReference>
<comment type="caution">
    <text evidence="1">The sequence shown here is derived from an EMBL/GenBank/DDBJ whole genome shotgun (WGS) entry which is preliminary data.</text>
</comment>
<dbReference type="EMBL" id="JBIRYI010000005">
    <property type="protein sequence ID" value="MFI2487300.1"/>
    <property type="molecule type" value="Genomic_DNA"/>
</dbReference>